<name>A0A224XA14_9LACT</name>
<proteinExistence type="predicted"/>
<evidence type="ECO:0000313" key="3">
    <source>
        <dbReference type="Proteomes" id="UP000218689"/>
    </source>
</evidence>
<dbReference type="EMBL" id="BEDT01000001">
    <property type="protein sequence ID" value="GAX46533.1"/>
    <property type="molecule type" value="Genomic_DNA"/>
</dbReference>
<accession>A0A224XA14</accession>
<organism evidence="2 3">
    <name type="scientific">Pseudolactococcus reticulitermitis</name>
    <dbReference type="NCBI Taxonomy" id="2025039"/>
    <lineage>
        <taxon>Bacteria</taxon>
        <taxon>Bacillati</taxon>
        <taxon>Bacillota</taxon>
        <taxon>Bacilli</taxon>
        <taxon>Lactobacillales</taxon>
        <taxon>Streptococcaceae</taxon>
        <taxon>Pseudolactococcus</taxon>
    </lineage>
</organism>
<protein>
    <submittedName>
        <fullName evidence="2">Uncharacterized protein</fullName>
    </submittedName>
</protein>
<comment type="caution">
    <text evidence="2">The sequence shown here is derived from an EMBL/GenBank/DDBJ whole genome shotgun (WGS) entry which is preliminary data.</text>
</comment>
<evidence type="ECO:0000313" key="2">
    <source>
        <dbReference type="EMBL" id="GAX46533.1"/>
    </source>
</evidence>
<reference evidence="3" key="1">
    <citation type="submission" date="2017-08" db="EMBL/GenBank/DDBJ databases">
        <title>Draft genome sequence of Lactococcus sp. strain Rs-Y01, isolated from the gut of the lower termite Reticulitermes speratus.</title>
        <authorList>
            <person name="Ohkuma M."/>
            <person name="Yuki M."/>
        </authorList>
    </citation>
    <scope>NUCLEOTIDE SEQUENCE [LARGE SCALE GENOMIC DNA]</scope>
    <source>
        <strain evidence="3">Rs-Y01</strain>
    </source>
</reference>
<evidence type="ECO:0000256" key="1">
    <source>
        <dbReference type="SAM" id="Phobius"/>
    </source>
</evidence>
<dbReference type="Proteomes" id="UP000218689">
    <property type="component" value="Unassembled WGS sequence"/>
</dbReference>
<dbReference type="AlphaFoldDB" id="A0A224XA14"/>
<keyword evidence="1" id="KW-0472">Membrane</keyword>
<feature type="transmembrane region" description="Helical" evidence="1">
    <location>
        <begin position="7"/>
        <end position="29"/>
    </location>
</feature>
<sequence>MSKKQAAWLRVLVLVAIIAIYILATIKLYNTYGDLIIGMIFAAWLFFPALPVIGWLIVGVMLYVLIKVAITSLIKTYDTYNVFDM</sequence>
<gene>
    <name evidence="2" type="ORF">RsY01_112</name>
</gene>
<keyword evidence="1" id="KW-0812">Transmembrane</keyword>
<keyword evidence="1" id="KW-1133">Transmembrane helix</keyword>
<feature type="transmembrane region" description="Helical" evidence="1">
    <location>
        <begin position="35"/>
        <end position="66"/>
    </location>
</feature>
<dbReference type="RefSeq" id="WP_094783622.1">
    <property type="nucleotide sequence ID" value="NZ_BEDT01000001.1"/>
</dbReference>
<keyword evidence="3" id="KW-1185">Reference proteome</keyword>